<dbReference type="FunFam" id="3.40.50.720:FF:000094">
    <property type="entry name" value="Bifunctional protein FolD"/>
    <property type="match status" value="1"/>
</dbReference>
<evidence type="ECO:0000256" key="5">
    <source>
        <dbReference type="ARBA" id="ARBA00022755"/>
    </source>
</evidence>
<dbReference type="CDD" id="cd01080">
    <property type="entry name" value="NAD_bind_m-THF_DH_Cyclohyd"/>
    <property type="match status" value="1"/>
</dbReference>
<evidence type="ECO:0000256" key="10">
    <source>
        <dbReference type="ARBA" id="ARBA00023167"/>
    </source>
</evidence>
<dbReference type="SUPFAM" id="SSF53223">
    <property type="entry name" value="Aminoacid dehydrogenase-like, N-terminal domain"/>
    <property type="match status" value="1"/>
</dbReference>
<accession>A0A6J5ZGW1</accession>
<evidence type="ECO:0000313" key="15">
    <source>
        <dbReference type="EMBL" id="CAB4691681.1"/>
    </source>
</evidence>
<evidence type="ECO:0000259" key="13">
    <source>
        <dbReference type="Pfam" id="PF02882"/>
    </source>
</evidence>
<keyword evidence="3" id="KW-0554">One-carbon metabolism</keyword>
<dbReference type="GO" id="GO:0004488">
    <property type="term" value="F:methylenetetrahydrofolate dehydrogenase (NADP+) activity"/>
    <property type="evidence" value="ECO:0007669"/>
    <property type="project" value="InterPro"/>
</dbReference>
<keyword evidence="10" id="KW-0486">Methionine biosynthesis</keyword>
<evidence type="ECO:0000256" key="3">
    <source>
        <dbReference type="ARBA" id="ARBA00022563"/>
    </source>
</evidence>
<dbReference type="AlphaFoldDB" id="A0A6J5ZGW1"/>
<feature type="domain" description="Tetrahydrofolate dehydrogenase/cyclohydrolase NAD(P)-binding" evidence="13">
    <location>
        <begin position="136"/>
        <end position="276"/>
    </location>
</feature>
<keyword evidence="9" id="KW-0368">Histidine biosynthesis</keyword>
<evidence type="ECO:0000256" key="4">
    <source>
        <dbReference type="ARBA" id="ARBA00022605"/>
    </source>
</evidence>
<dbReference type="InterPro" id="IPR020630">
    <property type="entry name" value="THF_DH/CycHdrlase_cat_dom"/>
</dbReference>
<keyword evidence="6" id="KW-0378">Hydrolase</keyword>
<dbReference type="GO" id="GO:0004477">
    <property type="term" value="F:methenyltetrahydrofolate cyclohydrolase activity"/>
    <property type="evidence" value="ECO:0007669"/>
    <property type="project" value="TreeGrafter"/>
</dbReference>
<dbReference type="PANTHER" id="PTHR48099">
    <property type="entry name" value="C-1-TETRAHYDROFOLATE SYNTHASE, CYTOPLASMIC-RELATED"/>
    <property type="match status" value="1"/>
</dbReference>
<dbReference type="InterPro" id="IPR036291">
    <property type="entry name" value="NAD(P)-bd_dom_sf"/>
</dbReference>
<evidence type="ECO:0000256" key="8">
    <source>
        <dbReference type="ARBA" id="ARBA00023002"/>
    </source>
</evidence>
<proteinExistence type="inferred from homology"/>
<dbReference type="SUPFAM" id="SSF51735">
    <property type="entry name" value="NAD(P)-binding Rossmann-fold domains"/>
    <property type="match status" value="1"/>
</dbReference>
<evidence type="ECO:0000256" key="2">
    <source>
        <dbReference type="ARBA" id="ARBA00011738"/>
    </source>
</evidence>
<evidence type="ECO:0000259" key="12">
    <source>
        <dbReference type="Pfam" id="PF00763"/>
    </source>
</evidence>
<evidence type="ECO:0000256" key="7">
    <source>
        <dbReference type="ARBA" id="ARBA00022857"/>
    </source>
</evidence>
<comment type="subunit">
    <text evidence="2">Homodimer.</text>
</comment>
<dbReference type="EMBL" id="CAESAM010000062">
    <property type="protein sequence ID" value="CAB4340472.1"/>
    <property type="molecule type" value="Genomic_DNA"/>
</dbReference>
<organism evidence="14">
    <name type="scientific">freshwater metagenome</name>
    <dbReference type="NCBI Taxonomy" id="449393"/>
    <lineage>
        <taxon>unclassified sequences</taxon>
        <taxon>metagenomes</taxon>
        <taxon>ecological metagenomes</taxon>
    </lineage>
</organism>
<dbReference type="Gene3D" id="3.40.50.10860">
    <property type="entry name" value="Leucine Dehydrogenase, chain A, domain 1"/>
    <property type="match status" value="1"/>
</dbReference>
<dbReference type="InterPro" id="IPR046346">
    <property type="entry name" value="Aminoacid_DH-like_N_sf"/>
</dbReference>
<keyword evidence="7" id="KW-0521">NADP</keyword>
<sequence>MSAQILDGKALAQKIKAQITTQVKGLNRQPGLGTILVGNDAGSVSYVAGKHKDCADVGIASIRIDLPATATESEILQAVNQLNNEANCTGFIVQLPLPHGVDAQKVLTAVDPSKDADGLHPINLGNLVLDSKTITPCTPKAILNLLSEYKIDLSGKSVLIIGRGTTVGRPLSILLSQKPVNATVTLAHTATKNLPALIKSADVVIAAIGKPHFIKSEMIKDGAVVVDVGITRTDAGLLGDVDPAVVSTASFFAPMPGGVGPMTRAMLLSNLLELMEK</sequence>
<reference evidence="14" key="1">
    <citation type="submission" date="2020-05" db="EMBL/GenBank/DDBJ databases">
        <authorList>
            <person name="Chiriac C."/>
            <person name="Salcher M."/>
            <person name="Ghai R."/>
            <person name="Kavagutti S V."/>
        </authorList>
    </citation>
    <scope>NUCLEOTIDE SEQUENCE</scope>
</reference>
<keyword evidence="4" id="KW-0028">Amino-acid biosynthesis</keyword>
<evidence type="ECO:0000256" key="6">
    <source>
        <dbReference type="ARBA" id="ARBA00022801"/>
    </source>
</evidence>
<dbReference type="Gene3D" id="3.40.50.720">
    <property type="entry name" value="NAD(P)-binding Rossmann-like Domain"/>
    <property type="match status" value="1"/>
</dbReference>
<protein>
    <submittedName>
        <fullName evidence="14">Unannotated protein</fullName>
    </submittedName>
</protein>
<feature type="domain" description="Tetrahydrofolate dehydrogenase/cyclohydrolase catalytic" evidence="12">
    <location>
        <begin position="6"/>
        <end position="117"/>
    </location>
</feature>
<comment type="pathway">
    <text evidence="1">One-carbon metabolism; tetrahydrofolate interconversion.</text>
</comment>
<dbReference type="FunFam" id="3.40.50.10860:FF:000005">
    <property type="entry name" value="C-1-tetrahydrofolate synthase, cytoplasmic, putative"/>
    <property type="match status" value="1"/>
</dbReference>
<dbReference type="EMBL" id="CAEZXU010000008">
    <property type="protein sequence ID" value="CAB4691681.1"/>
    <property type="molecule type" value="Genomic_DNA"/>
</dbReference>
<dbReference type="GO" id="GO:0005829">
    <property type="term" value="C:cytosol"/>
    <property type="evidence" value="ECO:0007669"/>
    <property type="project" value="TreeGrafter"/>
</dbReference>
<dbReference type="GO" id="GO:0035999">
    <property type="term" value="P:tetrahydrofolate interconversion"/>
    <property type="evidence" value="ECO:0007669"/>
    <property type="project" value="TreeGrafter"/>
</dbReference>
<evidence type="ECO:0000313" key="14">
    <source>
        <dbReference type="EMBL" id="CAB4340472.1"/>
    </source>
</evidence>
<dbReference type="GO" id="GO:0006164">
    <property type="term" value="P:purine nucleotide biosynthetic process"/>
    <property type="evidence" value="ECO:0007669"/>
    <property type="project" value="UniProtKB-KW"/>
</dbReference>
<dbReference type="PANTHER" id="PTHR48099:SF5">
    <property type="entry name" value="C-1-TETRAHYDROFOLATE SYNTHASE, CYTOPLASMIC"/>
    <property type="match status" value="1"/>
</dbReference>
<evidence type="ECO:0000256" key="9">
    <source>
        <dbReference type="ARBA" id="ARBA00023102"/>
    </source>
</evidence>
<evidence type="ECO:0000256" key="11">
    <source>
        <dbReference type="ARBA" id="ARBA00023268"/>
    </source>
</evidence>
<dbReference type="Pfam" id="PF02882">
    <property type="entry name" value="THF_DHG_CYH_C"/>
    <property type="match status" value="1"/>
</dbReference>
<dbReference type="GO" id="GO:0009086">
    <property type="term" value="P:methionine biosynthetic process"/>
    <property type="evidence" value="ECO:0007669"/>
    <property type="project" value="UniProtKB-KW"/>
</dbReference>
<dbReference type="PRINTS" id="PR00085">
    <property type="entry name" value="THFDHDRGNASE"/>
</dbReference>
<gene>
    <name evidence="15" type="ORF">UFOPK2592_00240</name>
    <name evidence="14" type="ORF">UFOPK4171_00709</name>
</gene>
<dbReference type="InterPro" id="IPR020631">
    <property type="entry name" value="THF_DH/CycHdrlase_NAD-bd_dom"/>
</dbReference>
<dbReference type="GO" id="GO:0000105">
    <property type="term" value="P:L-histidine biosynthetic process"/>
    <property type="evidence" value="ECO:0007669"/>
    <property type="project" value="UniProtKB-KW"/>
</dbReference>
<keyword evidence="11" id="KW-0511">Multifunctional enzyme</keyword>
<keyword evidence="5" id="KW-0658">Purine biosynthesis</keyword>
<dbReference type="HAMAP" id="MF_01576">
    <property type="entry name" value="THF_DHG_CYH"/>
    <property type="match status" value="1"/>
</dbReference>
<dbReference type="Pfam" id="PF00763">
    <property type="entry name" value="THF_DHG_CYH"/>
    <property type="match status" value="1"/>
</dbReference>
<evidence type="ECO:0000256" key="1">
    <source>
        <dbReference type="ARBA" id="ARBA00004777"/>
    </source>
</evidence>
<keyword evidence="8" id="KW-0560">Oxidoreductase</keyword>
<dbReference type="InterPro" id="IPR000672">
    <property type="entry name" value="THF_DH/CycHdrlase"/>
</dbReference>
<name>A0A6J5ZGW1_9ZZZZ</name>